<dbReference type="Proteomes" id="UP000238937">
    <property type="component" value="Unassembled WGS sequence"/>
</dbReference>
<organism evidence="1 2">
    <name type="scientific">Chamaesiphon polymorphus CCALA 037</name>
    <dbReference type="NCBI Taxonomy" id="2107692"/>
    <lineage>
        <taxon>Bacteria</taxon>
        <taxon>Bacillati</taxon>
        <taxon>Cyanobacteriota</taxon>
        <taxon>Cyanophyceae</taxon>
        <taxon>Gomontiellales</taxon>
        <taxon>Chamaesiphonaceae</taxon>
        <taxon>Chamaesiphon</taxon>
    </lineage>
</organism>
<accession>A0A2T1GG70</accession>
<dbReference type="AlphaFoldDB" id="A0A2T1GG70"/>
<dbReference type="EMBL" id="PVWO01000116">
    <property type="protein sequence ID" value="PSB56626.1"/>
    <property type="molecule type" value="Genomic_DNA"/>
</dbReference>
<keyword evidence="2" id="KW-1185">Reference proteome</keyword>
<dbReference type="RefSeq" id="WP_106304254.1">
    <property type="nucleotide sequence ID" value="NZ_PVWO01000116.1"/>
</dbReference>
<sequence>MTLDKHQIDGIGGFSEKVLPANQFEELMTNAGYSISGSAPAQGRRVKFWWIHLTFRTVESIYSEDKSIVITAYHV</sequence>
<evidence type="ECO:0000313" key="2">
    <source>
        <dbReference type="Proteomes" id="UP000238937"/>
    </source>
</evidence>
<proteinExistence type="predicted"/>
<name>A0A2T1GG70_9CYAN</name>
<dbReference type="OrthoDB" id="488013at2"/>
<comment type="caution">
    <text evidence="1">The sequence shown here is derived from an EMBL/GenBank/DDBJ whole genome shotgun (WGS) entry which is preliminary data.</text>
</comment>
<evidence type="ECO:0000313" key="1">
    <source>
        <dbReference type="EMBL" id="PSB56626.1"/>
    </source>
</evidence>
<protein>
    <submittedName>
        <fullName evidence="1">Uncharacterized protein</fullName>
    </submittedName>
</protein>
<reference evidence="1 2" key="1">
    <citation type="submission" date="2018-03" db="EMBL/GenBank/DDBJ databases">
        <title>The ancient ancestry and fast evolution of plastids.</title>
        <authorList>
            <person name="Moore K.R."/>
            <person name="Magnabosco C."/>
            <person name="Momper L."/>
            <person name="Gold D.A."/>
            <person name="Bosak T."/>
            <person name="Fournier G.P."/>
        </authorList>
    </citation>
    <scope>NUCLEOTIDE SEQUENCE [LARGE SCALE GENOMIC DNA]</scope>
    <source>
        <strain evidence="1 2">CCALA 037</strain>
    </source>
</reference>
<gene>
    <name evidence="1" type="ORF">C7B77_11235</name>
</gene>